<evidence type="ECO:0000256" key="5">
    <source>
        <dbReference type="RuleBase" id="RU000488"/>
    </source>
</evidence>
<organism evidence="7 8">
    <name type="scientific">Sphaeroforma arctica JP610</name>
    <dbReference type="NCBI Taxonomy" id="667725"/>
    <lineage>
        <taxon>Eukaryota</taxon>
        <taxon>Ichthyosporea</taxon>
        <taxon>Ichthyophonida</taxon>
        <taxon>Sphaeroforma</taxon>
    </lineage>
</organism>
<dbReference type="GO" id="GO:0016020">
    <property type="term" value="C:membrane"/>
    <property type="evidence" value="ECO:0007669"/>
    <property type="project" value="UniProtKB-SubCell"/>
</dbReference>
<sequence length="67" mass="7359">MSTTVKITQERRGSRSVAREDDSIEVPKRASYFKYAPLDHAVSGLGAGFTTTAILHPLDLIKTRLQG</sequence>
<name>A0A0L0F5S6_9EUKA</name>
<dbReference type="RefSeq" id="XP_014145891.1">
    <property type="nucleotide sequence ID" value="XM_014290416.1"/>
</dbReference>
<dbReference type="Pfam" id="PF00153">
    <property type="entry name" value="Mito_carr"/>
    <property type="match status" value="1"/>
</dbReference>
<dbReference type="GeneID" id="25915967"/>
<keyword evidence="5" id="KW-0813">Transport</keyword>
<feature type="non-terminal residue" evidence="7">
    <location>
        <position position="67"/>
    </location>
</feature>
<keyword evidence="2 4" id="KW-0812">Transmembrane</keyword>
<evidence type="ECO:0000313" key="7">
    <source>
        <dbReference type="EMBL" id="KNC71989.1"/>
    </source>
</evidence>
<dbReference type="Proteomes" id="UP000054560">
    <property type="component" value="Unassembled WGS sequence"/>
</dbReference>
<reference evidence="7 8" key="1">
    <citation type="submission" date="2011-02" db="EMBL/GenBank/DDBJ databases">
        <title>The Genome Sequence of Sphaeroforma arctica JP610.</title>
        <authorList>
            <consortium name="The Broad Institute Genome Sequencing Platform"/>
            <person name="Russ C."/>
            <person name="Cuomo C."/>
            <person name="Young S.K."/>
            <person name="Zeng Q."/>
            <person name="Gargeya S."/>
            <person name="Alvarado L."/>
            <person name="Berlin A."/>
            <person name="Chapman S.B."/>
            <person name="Chen Z."/>
            <person name="Freedman E."/>
            <person name="Gellesch M."/>
            <person name="Goldberg J."/>
            <person name="Griggs A."/>
            <person name="Gujja S."/>
            <person name="Heilman E."/>
            <person name="Heiman D."/>
            <person name="Howarth C."/>
            <person name="Mehta T."/>
            <person name="Neiman D."/>
            <person name="Pearson M."/>
            <person name="Roberts A."/>
            <person name="Saif S."/>
            <person name="Shea T."/>
            <person name="Shenoy N."/>
            <person name="Sisk P."/>
            <person name="Stolte C."/>
            <person name="Sykes S."/>
            <person name="White J."/>
            <person name="Yandava C."/>
            <person name="Burger G."/>
            <person name="Gray M.W."/>
            <person name="Holland P.W.H."/>
            <person name="King N."/>
            <person name="Lang F.B.F."/>
            <person name="Roger A.J."/>
            <person name="Ruiz-Trillo I."/>
            <person name="Haas B."/>
            <person name="Nusbaum C."/>
            <person name="Birren B."/>
        </authorList>
    </citation>
    <scope>NUCLEOTIDE SEQUENCE [LARGE SCALE GENOMIC DNA]</scope>
    <source>
        <strain evidence="7 8">JP610</strain>
    </source>
</reference>
<evidence type="ECO:0000256" key="4">
    <source>
        <dbReference type="PROSITE-ProRule" id="PRU00282"/>
    </source>
</evidence>
<evidence type="ECO:0008006" key="9">
    <source>
        <dbReference type="Google" id="ProtNLM"/>
    </source>
</evidence>
<keyword evidence="3 4" id="KW-0472">Membrane</keyword>
<comment type="subcellular location">
    <subcellularLocation>
        <location evidence="1">Membrane</location>
        <topology evidence="1">Multi-pass membrane protein</topology>
    </subcellularLocation>
</comment>
<evidence type="ECO:0000256" key="2">
    <source>
        <dbReference type="ARBA" id="ARBA00022692"/>
    </source>
</evidence>
<feature type="compositionally biased region" description="Basic and acidic residues" evidence="6">
    <location>
        <begin position="8"/>
        <end position="22"/>
    </location>
</feature>
<accession>A0A0L0F5S6</accession>
<keyword evidence="8" id="KW-1185">Reference proteome</keyword>
<dbReference type="InterPro" id="IPR023395">
    <property type="entry name" value="MCP_dom_sf"/>
</dbReference>
<comment type="similarity">
    <text evidence="5">Belongs to the mitochondrial carrier (TC 2.A.29) family.</text>
</comment>
<evidence type="ECO:0000256" key="3">
    <source>
        <dbReference type="ARBA" id="ARBA00023136"/>
    </source>
</evidence>
<dbReference type="Gene3D" id="1.50.40.10">
    <property type="entry name" value="Mitochondrial carrier domain"/>
    <property type="match status" value="1"/>
</dbReference>
<protein>
    <recommendedName>
        <fullName evidence="9">Mitochondrial carrier protein</fullName>
    </recommendedName>
</protein>
<proteinExistence type="inferred from homology"/>
<dbReference type="EMBL" id="KQ247750">
    <property type="protein sequence ID" value="KNC71989.1"/>
    <property type="molecule type" value="Genomic_DNA"/>
</dbReference>
<dbReference type="OrthoDB" id="428293at2759"/>
<feature type="region of interest" description="Disordered" evidence="6">
    <location>
        <begin position="1"/>
        <end position="22"/>
    </location>
</feature>
<evidence type="ECO:0000313" key="8">
    <source>
        <dbReference type="Proteomes" id="UP000054560"/>
    </source>
</evidence>
<evidence type="ECO:0000256" key="1">
    <source>
        <dbReference type="ARBA" id="ARBA00004141"/>
    </source>
</evidence>
<dbReference type="SUPFAM" id="SSF103506">
    <property type="entry name" value="Mitochondrial carrier"/>
    <property type="match status" value="1"/>
</dbReference>
<dbReference type="InterPro" id="IPR018108">
    <property type="entry name" value="MCP_transmembrane"/>
</dbReference>
<dbReference type="AlphaFoldDB" id="A0A0L0F5S6"/>
<dbReference type="PROSITE" id="PS50920">
    <property type="entry name" value="SOLCAR"/>
    <property type="match status" value="1"/>
</dbReference>
<gene>
    <name evidence="7" type="ORF">SARC_15463</name>
</gene>
<feature type="repeat" description="Solcar" evidence="4">
    <location>
        <begin position="35"/>
        <end position="67"/>
    </location>
</feature>
<evidence type="ECO:0000256" key="6">
    <source>
        <dbReference type="SAM" id="MobiDB-lite"/>
    </source>
</evidence>